<accession>A0A7W6HRA3</accession>
<comment type="caution">
    <text evidence="2">The sequence shown here is derived from an EMBL/GenBank/DDBJ whole genome shotgun (WGS) entry which is preliminary data.</text>
</comment>
<evidence type="ECO:0000313" key="2">
    <source>
        <dbReference type="EMBL" id="MBB4009541.1"/>
    </source>
</evidence>
<evidence type="ECO:0000259" key="1">
    <source>
        <dbReference type="PROSITE" id="PS51186"/>
    </source>
</evidence>
<dbReference type="PROSITE" id="PS51186">
    <property type="entry name" value="GNAT"/>
    <property type="match status" value="1"/>
</dbReference>
<protein>
    <recommendedName>
        <fullName evidence="1">N-acetyltransferase domain-containing protein</fullName>
    </recommendedName>
</protein>
<organism evidence="2 3">
    <name type="scientific">Allorhizobium taibaishanense</name>
    <dbReference type="NCBI Taxonomy" id="887144"/>
    <lineage>
        <taxon>Bacteria</taxon>
        <taxon>Pseudomonadati</taxon>
        <taxon>Pseudomonadota</taxon>
        <taxon>Alphaproteobacteria</taxon>
        <taxon>Hyphomicrobiales</taxon>
        <taxon>Rhizobiaceae</taxon>
        <taxon>Rhizobium/Agrobacterium group</taxon>
        <taxon>Allorhizobium</taxon>
    </lineage>
</organism>
<dbReference type="EMBL" id="JACIED010000005">
    <property type="protein sequence ID" value="MBB4009541.1"/>
    <property type="molecule type" value="Genomic_DNA"/>
</dbReference>
<proteinExistence type="predicted"/>
<dbReference type="AlphaFoldDB" id="A0A7W6HRA3"/>
<dbReference type="RefSeq" id="WP_407639860.1">
    <property type="nucleotide sequence ID" value="NZ_JACIED010000005.1"/>
</dbReference>
<reference evidence="2 3" key="1">
    <citation type="submission" date="2020-08" db="EMBL/GenBank/DDBJ databases">
        <title>Genomic Encyclopedia of Type Strains, Phase IV (KMG-IV): sequencing the most valuable type-strain genomes for metagenomic binning, comparative biology and taxonomic classification.</title>
        <authorList>
            <person name="Goeker M."/>
        </authorList>
    </citation>
    <scope>NUCLEOTIDE SEQUENCE [LARGE SCALE GENOMIC DNA]</scope>
    <source>
        <strain evidence="2 3">DSM 100021</strain>
    </source>
</reference>
<dbReference type="GO" id="GO:0016747">
    <property type="term" value="F:acyltransferase activity, transferring groups other than amino-acyl groups"/>
    <property type="evidence" value="ECO:0007669"/>
    <property type="project" value="InterPro"/>
</dbReference>
<dbReference type="Pfam" id="PF13527">
    <property type="entry name" value="Acetyltransf_9"/>
    <property type="match status" value="1"/>
</dbReference>
<sequence>MPLMVNGDIIKAAGYQSGAVRPEYRGRGLYRDLMQRAYAWAEQAGYETGILLTDKPSLYQAYGFSVIPQFKFSGPPPVFKPKSDSNRRQLDVATAEDVGLLRDRLATRQPVSEQFAVVRQIEMFLLNAHFDASVHLTYLAEIDAVVAWTWGNDGCFKLLDIVAREMPHLDTVLSNLAIEPEHVEVYVTPDCLAWQGRPVAYEGSCALMMTGTRFEAREAFAMLSPMADF</sequence>
<dbReference type="Gene3D" id="3.40.630.30">
    <property type="match status" value="1"/>
</dbReference>
<dbReference type="Proteomes" id="UP000544107">
    <property type="component" value="Unassembled WGS sequence"/>
</dbReference>
<dbReference type="InterPro" id="IPR000182">
    <property type="entry name" value="GNAT_dom"/>
</dbReference>
<gene>
    <name evidence="2" type="ORF">GGQ71_003829</name>
</gene>
<dbReference type="SUPFAM" id="SSF55729">
    <property type="entry name" value="Acyl-CoA N-acyltransferases (Nat)"/>
    <property type="match status" value="1"/>
</dbReference>
<dbReference type="InterPro" id="IPR016181">
    <property type="entry name" value="Acyl_CoA_acyltransferase"/>
</dbReference>
<evidence type="ECO:0000313" key="3">
    <source>
        <dbReference type="Proteomes" id="UP000544107"/>
    </source>
</evidence>
<name>A0A7W6HRA3_9HYPH</name>
<dbReference type="CDD" id="cd04301">
    <property type="entry name" value="NAT_SF"/>
    <property type="match status" value="1"/>
</dbReference>
<feature type="domain" description="N-acetyltransferase" evidence="1">
    <location>
        <begin position="1"/>
        <end position="85"/>
    </location>
</feature>